<evidence type="ECO:0000256" key="1">
    <source>
        <dbReference type="SAM" id="MobiDB-lite"/>
    </source>
</evidence>
<dbReference type="EMBL" id="JAGMUX010000016">
    <property type="protein sequence ID" value="KAH7237101.1"/>
    <property type="molecule type" value="Genomic_DNA"/>
</dbReference>
<dbReference type="OrthoDB" id="4509531at2759"/>
<organism evidence="2 3">
    <name type="scientific">Fusarium redolens</name>
    <dbReference type="NCBI Taxonomy" id="48865"/>
    <lineage>
        <taxon>Eukaryota</taxon>
        <taxon>Fungi</taxon>
        <taxon>Dikarya</taxon>
        <taxon>Ascomycota</taxon>
        <taxon>Pezizomycotina</taxon>
        <taxon>Sordariomycetes</taxon>
        <taxon>Hypocreomycetidae</taxon>
        <taxon>Hypocreales</taxon>
        <taxon>Nectriaceae</taxon>
        <taxon>Fusarium</taxon>
        <taxon>Fusarium redolens species complex</taxon>
    </lineage>
</organism>
<comment type="caution">
    <text evidence="2">The sequence shown here is derived from an EMBL/GenBank/DDBJ whole genome shotgun (WGS) entry which is preliminary data.</text>
</comment>
<feature type="region of interest" description="Disordered" evidence="1">
    <location>
        <begin position="1"/>
        <end position="20"/>
    </location>
</feature>
<evidence type="ECO:0000313" key="2">
    <source>
        <dbReference type="EMBL" id="KAH7237101.1"/>
    </source>
</evidence>
<dbReference type="AlphaFoldDB" id="A0A9P9JXR2"/>
<protein>
    <submittedName>
        <fullName evidence="2">Uncharacterized protein</fullName>
    </submittedName>
</protein>
<name>A0A9P9JXR2_FUSRE</name>
<dbReference type="Proteomes" id="UP000720189">
    <property type="component" value="Unassembled WGS sequence"/>
</dbReference>
<keyword evidence="3" id="KW-1185">Reference proteome</keyword>
<sequence length="194" mass="20860">MATTLAFPQQQQQPQGLPIQSVSSNSVDGALLSALAAYITGGSDARHTTEQEIQDLASEAIARPGGRAHLEAIIQSEGYIEHKVWKNQATAKGKLTLTKTDITVSLEVATLQLVFTAEGSGVFPPATATLPVGTFYYNDFGQFGQGDATFKLHVKGLDLHIKIYRNQVYVGHFEYKNVTFVLPPGGVDLNGKIA</sequence>
<reference evidence="2" key="1">
    <citation type="journal article" date="2021" name="Nat. Commun.">
        <title>Genetic determinants of endophytism in the Arabidopsis root mycobiome.</title>
        <authorList>
            <person name="Mesny F."/>
            <person name="Miyauchi S."/>
            <person name="Thiergart T."/>
            <person name="Pickel B."/>
            <person name="Atanasova L."/>
            <person name="Karlsson M."/>
            <person name="Huettel B."/>
            <person name="Barry K.W."/>
            <person name="Haridas S."/>
            <person name="Chen C."/>
            <person name="Bauer D."/>
            <person name="Andreopoulos W."/>
            <person name="Pangilinan J."/>
            <person name="LaButti K."/>
            <person name="Riley R."/>
            <person name="Lipzen A."/>
            <person name="Clum A."/>
            <person name="Drula E."/>
            <person name="Henrissat B."/>
            <person name="Kohler A."/>
            <person name="Grigoriev I.V."/>
            <person name="Martin F.M."/>
            <person name="Hacquard S."/>
        </authorList>
    </citation>
    <scope>NUCLEOTIDE SEQUENCE</scope>
    <source>
        <strain evidence="2">MPI-CAGE-AT-0023</strain>
    </source>
</reference>
<gene>
    <name evidence="2" type="ORF">BKA55DRAFT_694724</name>
</gene>
<accession>A0A9P9JXR2</accession>
<dbReference type="GeneID" id="70230032"/>
<proteinExistence type="predicted"/>
<dbReference type="RefSeq" id="XP_046045231.1">
    <property type="nucleotide sequence ID" value="XM_046200078.1"/>
</dbReference>
<evidence type="ECO:0000313" key="3">
    <source>
        <dbReference type="Proteomes" id="UP000720189"/>
    </source>
</evidence>